<evidence type="ECO:0000313" key="5">
    <source>
        <dbReference type="Proteomes" id="UP000237310"/>
    </source>
</evidence>
<dbReference type="GO" id="GO:0016787">
    <property type="term" value="F:hydrolase activity"/>
    <property type="evidence" value="ECO:0007669"/>
    <property type="project" value="UniProtKB-KW"/>
</dbReference>
<dbReference type="InterPro" id="IPR050266">
    <property type="entry name" value="AB_hydrolase_sf"/>
</dbReference>
<evidence type="ECO:0000313" key="4">
    <source>
        <dbReference type="EMBL" id="POY40729.1"/>
    </source>
</evidence>
<proteinExistence type="predicted"/>
<dbReference type="EMBL" id="PQVG01000002">
    <property type="protein sequence ID" value="POY40729.1"/>
    <property type="molecule type" value="Genomic_DNA"/>
</dbReference>
<accession>A0A2S5AEK7</accession>
<dbReference type="Gene3D" id="3.40.50.1820">
    <property type="entry name" value="alpha/beta hydrolase"/>
    <property type="match status" value="1"/>
</dbReference>
<dbReference type="RefSeq" id="WP_103804915.1">
    <property type="nucleotide sequence ID" value="NZ_PQVG01000002.1"/>
</dbReference>
<dbReference type="PANTHER" id="PTHR43798">
    <property type="entry name" value="MONOACYLGLYCEROL LIPASE"/>
    <property type="match status" value="1"/>
</dbReference>
<evidence type="ECO:0000259" key="3">
    <source>
        <dbReference type="Pfam" id="PF00561"/>
    </source>
</evidence>
<dbReference type="GO" id="GO:0016020">
    <property type="term" value="C:membrane"/>
    <property type="evidence" value="ECO:0007669"/>
    <property type="project" value="TreeGrafter"/>
</dbReference>
<keyword evidence="2" id="KW-0175">Coiled coil</keyword>
<reference evidence="4 5" key="1">
    <citation type="submission" date="2018-01" db="EMBL/GenBank/DDBJ databases">
        <authorList>
            <person name="Gaut B.S."/>
            <person name="Morton B.R."/>
            <person name="Clegg M.T."/>
            <person name="Duvall M.R."/>
        </authorList>
    </citation>
    <scope>NUCLEOTIDE SEQUENCE [LARGE SCALE GENOMIC DNA]</scope>
    <source>
        <strain evidence="4 5">HR-AY</strain>
    </source>
</reference>
<dbReference type="InterPro" id="IPR029058">
    <property type="entry name" value="AB_hydrolase_fold"/>
</dbReference>
<keyword evidence="5" id="KW-1185">Reference proteome</keyword>
<feature type="domain" description="AB hydrolase-1" evidence="3">
    <location>
        <begin position="45"/>
        <end position="147"/>
    </location>
</feature>
<dbReference type="SUPFAM" id="SSF53474">
    <property type="entry name" value="alpha/beta-Hydrolases"/>
    <property type="match status" value="1"/>
</dbReference>
<dbReference type="Proteomes" id="UP000237310">
    <property type="component" value="Unassembled WGS sequence"/>
</dbReference>
<gene>
    <name evidence="4" type="ORF">C3L50_04330</name>
</gene>
<keyword evidence="1 4" id="KW-0378">Hydrolase</keyword>
<dbReference type="PRINTS" id="PR00111">
    <property type="entry name" value="ABHYDROLASE"/>
</dbReference>
<feature type="coiled-coil region" evidence="2">
    <location>
        <begin position="153"/>
        <end position="180"/>
    </location>
</feature>
<sequence length="255" mass="28721">MKKIFFITIAFISLNISAQKLHEKGKYVAVNGVKLFYEIYGEGEPLLMIHGNGGSFSCFENQVKEFSKHFKVILVDCRGRGNSTYQKGIELTFDLQVQDINLFLDQLNIPKTNILGWSDGGIIGLLLALKHPEKVNKLVTSGANIFPEGVIDFEDMKKTVLDLENKNKNHENDLAIDLNNLDLKYPNLNFTDLNLIESKTLIIAGDHDMIKGEHTLKIYESIPNAQLAILPNSSHSALIENSTLFNEIVLRFLMQ</sequence>
<comment type="caution">
    <text evidence="4">The sequence shown here is derived from an EMBL/GenBank/DDBJ whole genome shotgun (WGS) entry which is preliminary data.</text>
</comment>
<dbReference type="PANTHER" id="PTHR43798:SF31">
    <property type="entry name" value="AB HYDROLASE SUPERFAMILY PROTEIN YCLE"/>
    <property type="match status" value="1"/>
</dbReference>
<dbReference type="InterPro" id="IPR000073">
    <property type="entry name" value="AB_hydrolase_1"/>
</dbReference>
<protein>
    <submittedName>
        <fullName evidence="4">Alpha/beta hydrolase</fullName>
    </submittedName>
</protein>
<dbReference type="Pfam" id="PF00561">
    <property type="entry name" value="Abhydrolase_1"/>
    <property type="match status" value="1"/>
</dbReference>
<organism evidence="4 5">
    <name type="scientific">Flavobacterium alvei</name>
    <dbReference type="NCBI Taxonomy" id="2080416"/>
    <lineage>
        <taxon>Bacteria</taxon>
        <taxon>Pseudomonadati</taxon>
        <taxon>Bacteroidota</taxon>
        <taxon>Flavobacteriia</taxon>
        <taxon>Flavobacteriales</taxon>
        <taxon>Flavobacteriaceae</taxon>
        <taxon>Flavobacterium</taxon>
    </lineage>
</organism>
<evidence type="ECO:0000256" key="2">
    <source>
        <dbReference type="SAM" id="Coils"/>
    </source>
</evidence>
<evidence type="ECO:0000256" key="1">
    <source>
        <dbReference type="ARBA" id="ARBA00022801"/>
    </source>
</evidence>
<dbReference type="OrthoDB" id="2247630at2"/>
<dbReference type="AlphaFoldDB" id="A0A2S5AEK7"/>
<name>A0A2S5AEK7_9FLAO</name>